<dbReference type="KEGG" id="bpg:Bathy10g04110"/>
<dbReference type="eggNOG" id="KOG1725">
    <property type="taxonomic scope" value="Eukaryota"/>
</dbReference>
<dbReference type="Pfam" id="PF03134">
    <property type="entry name" value="TB2_DP1_HVA22"/>
    <property type="match status" value="1"/>
</dbReference>
<keyword evidence="3" id="KW-1185">Reference proteome</keyword>
<dbReference type="AlphaFoldDB" id="K8F094"/>
<dbReference type="OrthoDB" id="10009287at2759"/>
<dbReference type="EMBL" id="FO082269">
    <property type="protein sequence ID" value="CCO18210.1"/>
    <property type="molecule type" value="Genomic_DNA"/>
</dbReference>
<name>K8F094_9CHLO</name>
<dbReference type="PANTHER" id="PTHR12300">
    <property type="entry name" value="HVA22-LIKE PROTEINS"/>
    <property type="match status" value="1"/>
</dbReference>
<feature type="transmembrane region" description="Helical" evidence="1">
    <location>
        <begin position="39"/>
        <end position="62"/>
    </location>
</feature>
<proteinExistence type="inferred from homology"/>
<keyword evidence="1" id="KW-1133">Transmembrane helix</keyword>
<comment type="caution">
    <text evidence="1">Lacks conserved residue(s) required for the propagation of feature annotation.</text>
</comment>
<comment type="subcellular location">
    <subcellularLocation>
        <location evidence="1">Membrane</location>
        <topology evidence="1">Multi-pass membrane protein</topology>
    </subcellularLocation>
</comment>
<keyword evidence="1" id="KW-0472">Membrane</keyword>
<dbReference type="GeneID" id="19013487"/>
<protein>
    <recommendedName>
        <fullName evidence="1">HVA22-like protein</fullName>
    </recommendedName>
</protein>
<dbReference type="Proteomes" id="UP000198341">
    <property type="component" value="Chromosome 10"/>
</dbReference>
<accession>K8F094</accession>
<evidence type="ECO:0000256" key="1">
    <source>
        <dbReference type="RuleBase" id="RU362006"/>
    </source>
</evidence>
<comment type="similarity">
    <text evidence="1">Belongs to the DP1 family.</text>
</comment>
<reference evidence="2 3" key="1">
    <citation type="submission" date="2011-10" db="EMBL/GenBank/DDBJ databases">
        <authorList>
            <person name="Genoscope - CEA"/>
        </authorList>
    </citation>
    <scope>NUCLEOTIDE SEQUENCE [LARGE SCALE GENOMIC DNA]</scope>
    <source>
        <strain evidence="2 3">RCC 1105</strain>
    </source>
</reference>
<organism evidence="2 3">
    <name type="scientific">Bathycoccus prasinos</name>
    <dbReference type="NCBI Taxonomy" id="41875"/>
    <lineage>
        <taxon>Eukaryota</taxon>
        <taxon>Viridiplantae</taxon>
        <taxon>Chlorophyta</taxon>
        <taxon>Mamiellophyceae</taxon>
        <taxon>Mamiellales</taxon>
        <taxon>Bathycoccaceae</taxon>
        <taxon>Bathycoccus</taxon>
    </lineage>
</organism>
<evidence type="ECO:0000313" key="3">
    <source>
        <dbReference type="Proteomes" id="UP000198341"/>
    </source>
</evidence>
<keyword evidence="1" id="KW-0812">Transmembrane</keyword>
<sequence>MINFLFTLVSFYAAVVYPMYASMKAIDRKRPDDDVLWLTYWIVYISVLMGEFVKLCLIYYLISPRFKGAVTLYKSGIAPIFRKLSPSIDKTGDLIMKGDFQAVRKELGPQLKELQSFVQKDGPEAVNRLLSKVKSTKPSAGGGSSDDAAKEN</sequence>
<evidence type="ECO:0000313" key="2">
    <source>
        <dbReference type="EMBL" id="CCO18210.1"/>
    </source>
</evidence>
<dbReference type="InterPro" id="IPR004345">
    <property type="entry name" value="TB2_DP1_HVA22"/>
</dbReference>
<dbReference type="GO" id="GO:0016020">
    <property type="term" value="C:membrane"/>
    <property type="evidence" value="ECO:0007669"/>
    <property type="project" value="UniProtKB-SubCell"/>
</dbReference>
<dbReference type="STRING" id="41875.K8F094"/>
<dbReference type="RefSeq" id="XP_007510677.1">
    <property type="nucleotide sequence ID" value="XM_007510615.1"/>
</dbReference>
<gene>
    <name evidence="2" type="ordered locus">Bathy10g04110</name>
</gene>